<proteinExistence type="predicted"/>
<evidence type="ECO:0000313" key="3">
    <source>
        <dbReference type="Proteomes" id="UP001334084"/>
    </source>
</evidence>
<name>A0AAX4JCC4_9MICR</name>
<gene>
    <name evidence="2" type="ORF">VNE69_05088</name>
</gene>
<keyword evidence="1" id="KW-0732">Signal</keyword>
<sequence length="616" mass="73536">MNLLKVFFVIIFGFAQTKELIEIMRDELFKKFETGEYLFCDKRKNNNYMNIYVDYDCDEYNIKFFTKVNYDNECIKEIIISKENKSFDDIIKEIEDNIKTLSNDSQEYTYLFYCKDSLFNCPNMRIDAKNTEIYYENICHKNDILQKIITKLRTLKNVSITDPQSSICYYNELWTHKKIVLLIIDIENVLYFFEFAIDELFNKVDVKIYEDDSRENKILQKILDIHIFSQKEFNLDIEDGDQAIVVNNISLCIRTRDKYSKNDIKIKKVVIKKSIPEHQYYMKAKMLNDKFDYYNKELNNAKFVRIFSRLSDTDCRNEFELFYNLLKKYNKMEFFVERILDKPGSVLNLIFASLINERASKIFSDIHSMIVHKELHKTIKSQLMKELTELMEKRLRGINLYMIIFCLIIEAETYIKEDNLSDDKLCKTLREISDIIPGKDFTTECDTSIKVNDINLTNVLRETVILYNDALEIYNEKITERVIKTVALFTNLSSINIYEYKVKALIKKKKIEKESVDDEFDLDEDDLENSMGEYEEEELYEKKKIEKESVDDEFDLDEDDLEKSMGEYEEEGLIEKKKIEKESVVGEFCLDVDELEKSMEEFLEKLKEKNREIVRK</sequence>
<dbReference type="Proteomes" id="UP001334084">
    <property type="component" value="Chromosome 5"/>
</dbReference>
<dbReference type="KEGG" id="vnx:VNE69_05088"/>
<dbReference type="RefSeq" id="XP_065329641.1">
    <property type="nucleotide sequence ID" value="XM_065473570.1"/>
</dbReference>
<accession>A0AAX4JCC4</accession>
<evidence type="ECO:0000313" key="2">
    <source>
        <dbReference type="EMBL" id="WUR03496.1"/>
    </source>
</evidence>
<organism evidence="2 3">
    <name type="scientific">Vairimorpha necatrix</name>
    <dbReference type="NCBI Taxonomy" id="6039"/>
    <lineage>
        <taxon>Eukaryota</taxon>
        <taxon>Fungi</taxon>
        <taxon>Fungi incertae sedis</taxon>
        <taxon>Microsporidia</taxon>
        <taxon>Nosematidae</taxon>
        <taxon>Vairimorpha</taxon>
    </lineage>
</organism>
<evidence type="ECO:0000256" key="1">
    <source>
        <dbReference type="SAM" id="SignalP"/>
    </source>
</evidence>
<protein>
    <submittedName>
        <fullName evidence="2">Uncharacterized protein</fullName>
    </submittedName>
</protein>
<dbReference type="EMBL" id="CP142730">
    <property type="protein sequence ID" value="WUR03496.1"/>
    <property type="molecule type" value="Genomic_DNA"/>
</dbReference>
<dbReference type="AlphaFoldDB" id="A0AAX4JCC4"/>
<keyword evidence="3" id="KW-1185">Reference proteome</keyword>
<feature type="signal peptide" evidence="1">
    <location>
        <begin position="1"/>
        <end position="17"/>
    </location>
</feature>
<reference evidence="2" key="1">
    <citation type="journal article" date="2024" name="BMC Genomics">
        <title>Functional annotation of a divergent genome using sequence and structure-based similarity.</title>
        <authorList>
            <person name="Svedberg D."/>
            <person name="Winiger R.R."/>
            <person name="Berg A."/>
            <person name="Sharma H."/>
            <person name="Tellgren-Roth C."/>
            <person name="Debrunner-Vossbrinck B.A."/>
            <person name="Vossbrinck C.R."/>
            <person name="Barandun J."/>
        </authorList>
    </citation>
    <scope>NUCLEOTIDE SEQUENCE</scope>
    <source>
        <strain evidence="2">Illinois isolate</strain>
    </source>
</reference>
<dbReference type="GeneID" id="90541312"/>
<feature type="chain" id="PRO_5043635027" evidence="1">
    <location>
        <begin position="18"/>
        <end position="616"/>
    </location>
</feature>